<evidence type="ECO:0000313" key="1">
    <source>
        <dbReference type="EMBL" id="EMS62030.1"/>
    </source>
</evidence>
<protein>
    <submittedName>
        <fullName evidence="1">Uncharacterized protein</fullName>
    </submittedName>
</protein>
<name>M8ABG5_TRIUA</name>
<dbReference type="EMBL" id="KD087336">
    <property type="protein sequence ID" value="EMS62030.1"/>
    <property type="molecule type" value="Genomic_DNA"/>
</dbReference>
<reference evidence="1" key="1">
    <citation type="journal article" date="2013" name="Nature">
        <title>Draft genome of the wheat A-genome progenitor Triticum urartu.</title>
        <authorList>
            <person name="Ling H.Q."/>
            <person name="Zhao S."/>
            <person name="Liu D."/>
            <person name="Wang J."/>
            <person name="Sun H."/>
            <person name="Zhang C."/>
            <person name="Fan H."/>
            <person name="Li D."/>
            <person name="Dong L."/>
            <person name="Tao Y."/>
            <person name="Gao C."/>
            <person name="Wu H."/>
            <person name="Li Y."/>
            <person name="Cui Y."/>
            <person name="Guo X."/>
            <person name="Zheng S."/>
            <person name="Wang B."/>
            <person name="Yu K."/>
            <person name="Liang Q."/>
            <person name="Yang W."/>
            <person name="Lou X."/>
            <person name="Chen J."/>
            <person name="Feng M."/>
            <person name="Jian J."/>
            <person name="Zhang X."/>
            <person name="Luo G."/>
            <person name="Jiang Y."/>
            <person name="Liu J."/>
            <person name="Wang Z."/>
            <person name="Sha Y."/>
            <person name="Zhang B."/>
            <person name="Wu H."/>
            <person name="Tang D."/>
            <person name="Shen Q."/>
            <person name="Xue P."/>
            <person name="Zou S."/>
            <person name="Wang X."/>
            <person name="Liu X."/>
            <person name="Wang F."/>
            <person name="Yang Y."/>
            <person name="An X."/>
            <person name="Dong Z."/>
            <person name="Zhang K."/>
            <person name="Zhang X."/>
            <person name="Luo M.C."/>
            <person name="Dvorak J."/>
            <person name="Tong Y."/>
            <person name="Wang J."/>
            <person name="Yang H."/>
            <person name="Li Z."/>
            <person name="Wang D."/>
            <person name="Zhang A."/>
            <person name="Wang J."/>
        </authorList>
    </citation>
    <scope>NUCLEOTIDE SEQUENCE</scope>
</reference>
<gene>
    <name evidence="1" type="ORF">TRIUR3_14206</name>
</gene>
<dbReference type="AlphaFoldDB" id="M8ABG5"/>
<proteinExistence type="predicted"/>
<accession>M8ABG5</accession>
<organism evidence="1">
    <name type="scientific">Triticum urartu</name>
    <name type="common">Red wild einkorn</name>
    <name type="synonym">Crithodium urartu</name>
    <dbReference type="NCBI Taxonomy" id="4572"/>
    <lineage>
        <taxon>Eukaryota</taxon>
        <taxon>Viridiplantae</taxon>
        <taxon>Streptophyta</taxon>
        <taxon>Embryophyta</taxon>
        <taxon>Tracheophyta</taxon>
        <taxon>Spermatophyta</taxon>
        <taxon>Magnoliopsida</taxon>
        <taxon>Liliopsida</taxon>
        <taxon>Poales</taxon>
        <taxon>Poaceae</taxon>
        <taxon>BOP clade</taxon>
        <taxon>Pooideae</taxon>
        <taxon>Triticodae</taxon>
        <taxon>Triticeae</taxon>
        <taxon>Triticinae</taxon>
        <taxon>Triticum</taxon>
    </lineage>
</organism>
<sequence length="165" mass="18226">MVVGPEVVLPIPLAQGCVTVGWAEEMEVSLVGSSITEEYHALIGTTLCGFWPCPRLRTPLPRRSGDESEAETIRGAPRSDAKADRVGLSFNANAELFYMTAVMTKLEALKAKLEKAWQEVEQQKATGVRAEKELAEERAARDKDQARVLEVEETLNGVHQERDAF</sequence>